<reference evidence="3" key="2">
    <citation type="submission" date="2020-04" db="EMBL/GenBank/DDBJ databases">
        <authorList>
            <consortium name="NCBI Genome Project"/>
        </authorList>
    </citation>
    <scope>NUCLEOTIDE SEQUENCE</scope>
    <source>
        <strain evidence="3">CBS 781.70</strain>
    </source>
</reference>
<evidence type="ECO:0000313" key="3">
    <source>
        <dbReference type="RefSeq" id="XP_033533723.1"/>
    </source>
</evidence>
<dbReference type="Proteomes" id="UP000504638">
    <property type="component" value="Unplaced"/>
</dbReference>
<dbReference type="EMBL" id="ML975159">
    <property type="protein sequence ID" value="KAF1812092.1"/>
    <property type="molecule type" value="Genomic_DNA"/>
</dbReference>
<evidence type="ECO:0000313" key="1">
    <source>
        <dbReference type="EMBL" id="KAF1812092.1"/>
    </source>
</evidence>
<dbReference type="RefSeq" id="XP_033533723.1">
    <property type="nucleotide sequence ID" value="XM_033679601.1"/>
</dbReference>
<dbReference type="GeneID" id="54420171"/>
<proteinExistence type="predicted"/>
<accession>A0A6G1G279</accession>
<reference evidence="1 3" key="1">
    <citation type="submission" date="2020-01" db="EMBL/GenBank/DDBJ databases">
        <authorList>
            <consortium name="DOE Joint Genome Institute"/>
            <person name="Haridas S."/>
            <person name="Albert R."/>
            <person name="Binder M."/>
            <person name="Bloem J."/>
            <person name="Labutti K."/>
            <person name="Salamov A."/>
            <person name="Andreopoulos B."/>
            <person name="Baker S.E."/>
            <person name="Barry K."/>
            <person name="Bills G."/>
            <person name="Bluhm B.H."/>
            <person name="Cannon C."/>
            <person name="Castanera R."/>
            <person name="Culley D.E."/>
            <person name="Daum C."/>
            <person name="Ezra D."/>
            <person name="Gonzalez J.B."/>
            <person name="Henrissat B."/>
            <person name="Kuo A."/>
            <person name="Liang C."/>
            <person name="Lipzen A."/>
            <person name="Lutzoni F."/>
            <person name="Magnuson J."/>
            <person name="Mondo S."/>
            <person name="Nolan M."/>
            <person name="Ohm R."/>
            <person name="Pangilinan J."/>
            <person name="Park H.-J."/>
            <person name="Ramirez L."/>
            <person name="Alfaro M."/>
            <person name="Sun H."/>
            <person name="Tritt A."/>
            <person name="Yoshinaga Y."/>
            <person name="Zwiers L.-H."/>
            <person name="Turgeon B.G."/>
            <person name="Goodwin S.B."/>
            <person name="Spatafora J.W."/>
            <person name="Crous P.W."/>
            <person name="Grigoriev I.V."/>
        </authorList>
    </citation>
    <scope>NUCLEOTIDE SEQUENCE</scope>
    <source>
        <strain evidence="1 3">CBS 781.70</strain>
    </source>
</reference>
<keyword evidence="2" id="KW-1185">Reference proteome</keyword>
<sequence length="218" mass="25415">MAQRWWRTWEDTPLPRTKVKILPDPSTLSNAEILDELLHSADQGMYMPKDLRNEIDQTTLEIIHAQGNSPLWVRHARIKAIAGMIHRLHSQLQSNRDLASHVHLIETIDYLKYERKWTMDELRGEIAHRQDEKTMKETCAKGGVFMNIHALALEYDAMTWYMGLEEEFHSRRVPGRSGHAPYNASVRRYMLRNHRALFGPDGRVKRAEKANVTDQPKP</sequence>
<reference evidence="3" key="3">
    <citation type="submission" date="2025-04" db="UniProtKB">
        <authorList>
            <consortium name="RefSeq"/>
        </authorList>
    </citation>
    <scope>IDENTIFICATION</scope>
    <source>
        <strain evidence="3">CBS 781.70</strain>
    </source>
</reference>
<protein>
    <submittedName>
        <fullName evidence="1 3">Uncharacterized protein</fullName>
    </submittedName>
</protein>
<gene>
    <name evidence="1 3" type="ORF">P152DRAFT_459049</name>
</gene>
<dbReference type="AlphaFoldDB" id="A0A6G1G279"/>
<name>A0A6G1G279_9PEZI</name>
<organism evidence="1">
    <name type="scientific">Eremomyces bilateralis CBS 781.70</name>
    <dbReference type="NCBI Taxonomy" id="1392243"/>
    <lineage>
        <taxon>Eukaryota</taxon>
        <taxon>Fungi</taxon>
        <taxon>Dikarya</taxon>
        <taxon>Ascomycota</taxon>
        <taxon>Pezizomycotina</taxon>
        <taxon>Dothideomycetes</taxon>
        <taxon>Dothideomycetes incertae sedis</taxon>
        <taxon>Eremomycetales</taxon>
        <taxon>Eremomycetaceae</taxon>
        <taxon>Eremomyces</taxon>
    </lineage>
</organism>
<evidence type="ECO:0000313" key="2">
    <source>
        <dbReference type="Proteomes" id="UP000504638"/>
    </source>
</evidence>